<dbReference type="Proteomes" id="UP000775547">
    <property type="component" value="Unassembled WGS sequence"/>
</dbReference>
<proteinExistence type="predicted"/>
<keyword evidence="3" id="KW-1185">Reference proteome</keyword>
<comment type="caution">
    <text evidence="2">The sequence shown here is derived from an EMBL/GenBank/DDBJ whole genome shotgun (WGS) entry which is preliminary data.</text>
</comment>
<organism evidence="2 3">
    <name type="scientific">Asterophora parasitica</name>
    <dbReference type="NCBI Taxonomy" id="117018"/>
    <lineage>
        <taxon>Eukaryota</taxon>
        <taxon>Fungi</taxon>
        <taxon>Dikarya</taxon>
        <taxon>Basidiomycota</taxon>
        <taxon>Agaricomycotina</taxon>
        <taxon>Agaricomycetes</taxon>
        <taxon>Agaricomycetidae</taxon>
        <taxon>Agaricales</taxon>
        <taxon>Tricholomatineae</taxon>
        <taxon>Lyophyllaceae</taxon>
        <taxon>Asterophora</taxon>
    </lineage>
</organism>
<sequence>MPSESDGPRDMTRRDSVPHTPNPGDSSRNHNTSGGKKTALIDLDEVTPRNTPSPTSITSLPDETPLHQLPLDDCSEQVNSEPVGGRSSARAPSVIRSDQSDNWEDNYEQEEVQDYHHDKVFQEPPPKPETARSVGPSLTDLDLTTNPWLL</sequence>
<dbReference type="EMBL" id="JABCKV010000011">
    <property type="protein sequence ID" value="KAG5647261.1"/>
    <property type="molecule type" value="Genomic_DNA"/>
</dbReference>
<gene>
    <name evidence="2" type="ORF">DXG03_000796</name>
</gene>
<name>A0A9P7KCT7_9AGAR</name>
<feature type="compositionally biased region" description="Acidic residues" evidence="1">
    <location>
        <begin position="101"/>
        <end position="112"/>
    </location>
</feature>
<dbReference type="AlphaFoldDB" id="A0A9P7KCT7"/>
<accession>A0A9P7KCT7</accession>
<feature type="compositionally biased region" description="Polar residues" evidence="1">
    <location>
        <begin position="48"/>
        <end position="61"/>
    </location>
</feature>
<reference evidence="2" key="2">
    <citation type="submission" date="2021-10" db="EMBL/GenBank/DDBJ databases">
        <title>Phylogenomics reveals ancestral predisposition of the termite-cultivated fungus Termitomyces towards a domesticated lifestyle.</title>
        <authorList>
            <person name="Auxier B."/>
            <person name="Grum-Grzhimaylo A."/>
            <person name="Cardenas M.E."/>
            <person name="Lodge J.D."/>
            <person name="Laessoe T."/>
            <person name="Pedersen O."/>
            <person name="Smith M.E."/>
            <person name="Kuyper T.W."/>
            <person name="Franco-Molano E.A."/>
            <person name="Baroni T.J."/>
            <person name="Aanen D.K."/>
        </authorList>
    </citation>
    <scope>NUCLEOTIDE SEQUENCE</scope>
    <source>
        <strain evidence="2">AP01</strain>
        <tissue evidence="2">Mycelium</tissue>
    </source>
</reference>
<feature type="compositionally biased region" description="Polar residues" evidence="1">
    <location>
        <begin position="23"/>
        <end position="35"/>
    </location>
</feature>
<reference evidence="2" key="1">
    <citation type="submission" date="2020-07" db="EMBL/GenBank/DDBJ databases">
        <authorList>
            <person name="Nieuwenhuis M."/>
            <person name="Van De Peppel L.J.J."/>
        </authorList>
    </citation>
    <scope>NUCLEOTIDE SEQUENCE</scope>
    <source>
        <strain evidence="2">AP01</strain>
        <tissue evidence="2">Mycelium</tissue>
    </source>
</reference>
<evidence type="ECO:0000256" key="1">
    <source>
        <dbReference type="SAM" id="MobiDB-lite"/>
    </source>
</evidence>
<feature type="compositionally biased region" description="Basic and acidic residues" evidence="1">
    <location>
        <begin position="1"/>
        <end position="17"/>
    </location>
</feature>
<evidence type="ECO:0000313" key="3">
    <source>
        <dbReference type="Proteomes" id="UP000775547"/>
    </source>
</evidence>
<protein>
    <submittedName>
        <fullName evidence="2">Uncharacterized protein</fullName>
    </submittedName>
</protein>
<evidence type="ECO:0000313" key="2">
    <source>
        <dbReference type="EMBL" id="KAG5647261.1"/>
    </source>
</evidence>
<feature type="region of interest" description="Disordered" evidence="1">
    <location>
        <begin position="1"/>
        <end position="150"/>
    </location>
</feature>